<dbReference type="Proteomes" id="UP001197974">
    <property type="component" value="Chromosome"/>
</dbReference>
<keyword evidence="1" id="KW-1133">Transmembrane helix</keyword>
<evidence type="ECO:0000256" key="1">
    <source>
        <dbReference type="SAM" id="Phobius"/>
    </source>
</evidence>
<feature type="transmembrane region" description="Helical" evidence="1">
    <location>
        <begin position="6"/>
        <end position="23"/>
    </location>
</feature>
<proteinExistence type="predicted"/>
<keyword evidence="1" id="KW-0472">Membrane</keyword>
<evidence type="ECO:0000313" key="2">
    <source>
        <dbReference type="EMBL" id="WLR41907.1"/>
    </source>
</evidence>
<keyword evidence="1" id="KW-0812">Transmembrane</keyword>
<feature type="transmembrane region" description="Helical" evidence="1">
    <location>
        <begin position="63"/>
        <end position="83"/>
    </location>
</feature>
<reference evidence="2 3" key="1">
    <citation type="submission" date="2023-06" db="EMBL/GenBank/DDBJ databases">
        <title>Five Gram-positive bacteria isolated from mangrove sediments in Shenzhen, Guangdong, China.</title>
        <authorList>
            <person name="Yu S."/>
            <person name="Zheng W."/>
            <person name="Huang Y."/>
        </authorList>
    </citation>
    <scope>NUCLEOTIDE SEQUENCE [LARGE SCALE GENOMIC DNA]</scope>
    <source>
        <strain evidence="2 3">SaN35-3</strain>
    </source>
</reference>
<accession>A0ABY9JRF0</accession>
<protein>
    <submittedName>
        <fullName evidence="2">Pro-sigmaK processing inhibitor BofA family protein</fullName>
    </submittedName>
</protein>
<dbReference type="EMBL" id="CP129013">
    <property type="protein sequence ID" value="WLR41907.1"/>
    <property type="molecule type" value="Genomic_DNA"/>
</dbReference>
<sequence>MTINLVIVLSIVGLLLLFLLLGTSFKPLRYVGYIASKIIIGALLLFFLNVLGTTIGLHIPINFLTATVSGLLGISGVAALIVIQTMIL</sequence>
<dbReference type="Pfam" id="PF07441">
    <property type="entry name" value="BofA"/>
    <property type="match status" value="1"/>
</dbReference>
<dbReference type="InterPro" id="IPR010001">
    <property type="entry name" value="BofA"/>
</dbReference>
<dbReference type="RefSeq" id="WP_226543410.1">
    <property type="nucleotide sequence ID" value="NZ_CP129013.1"/>
</dbReference>
<dbReference type="NCBIfam" id="TIGR02862">
    <property type="entry name" value="spore_BofA"/>
    <property type="match status" value="1"/>
</dbReference>
<feature type="transmembrane region" description="Helical" evidence="1">
    <location>
        <begin position="30"/>
        <end position="51"/>
    </location>
</feature>
<name>A0ABY9JRF0_9BACI</name>
<evidence type="ECO:0000313" key="3">
    <source>
        <dbReference type="Proteomes" id="UP001197974"/>
    </source>
</evidence>
<gene>
    <name evidence="2" type="ORF">LC087_13875</name>
</gene>
<organism evidence="2 3">
    <name type="scientific">Bacillus carboniphilus</name>
    <dbReference type="NCBI Taxonomy" id="86663"/>
    <lineage>
        <taxon>Bacteria</taxon>
        <taxon>Bacillati</taxon>
        <taxon>Bacillota</taxon>
        <taxon>Bacilli</taxon>
        <taxon>Bacillales</taxon>
        <taxon>Bacillaceae</taxon>
        <taxon>Bacillus</taxon>
    </lineage>
</organism>
<keyword evidence="3" id="KW-1185">Reference proteome</keyword>